<dbReference type="RefSeq" id="WP_120641983.1">
    <property type="nucleotide sequence ID" value="NZ_RAWB01000020.1"/>
</dbReference>
<comment type="caution">
    <text evidence="2">The sequence shown here is derived from an EMBL/GenBank/DDBJ whole genome shotgun (WGS) entry which is preliminary data.</text>
</comment>
<sequence>MTSVLRSRVLLPLALVGVLGCGEDEPTPPATLTVDIPVVARVGTQPFACGSVYTNVGTTKTTYEPMDFRVYVHDVRLVTSGGQEVPVALTDDGVWQREGVVLLDFANKDGLCANGTAGMNLSIKGTVPSDTYAGLRFRLGVPETLNHGNVSTAPAPLGDQSLFWHWRSGYLFTRIEGRTAGLPEHVMHLGSTDCAALPSGDPNGTAGCAYNNRPDVSLDGFKVGTNQVVLDLGALFAGSNLDVNASGPNTAVGCMSSQGDVDCAPIFERMGLAFGAQAANPAAQSFIRAE</sequence>
<dbReference type="NCBIfam" id="TIGR04052">
    <property type="entry name" value="MbnP_like_WxW"/>
    <property type="match status" value="1"/>
</dbReference>
<accession>A0A3A8QHG9</accession>
<dbReference type="InterPro" id="IPR046863">
    <property type="entry name" value="MbnP-like_dom"/>
</dbReference>
<protein>
    <submittedName>
        <fullName evidence="2">Metallo-mystery pair system four-Cys motif protein</fullName>
    </submittedName>
</protein>
<organism evidence="2 3">
    <name type="scientific">Corallococcus llansteffanensis</name>
    <dbReference type="NCBI Taxonomy" id="2316731"/>
    <lineage>
        <taxon>Bacteria</taxon>
        <taxon>Pseudomonadati</taxon>
        <taxon>Myxococcota</taxon>
        <taxon>Myxococcia</taxon>
        <taxon>Myxococcales</taxon>
        <taxon>Cystobacterineae</taxon>
        <taxon>Myxococcaceae</taxon>
        <taxon>Corallococcus</taxon>
    </lineage>
</organism>
<dbReference type="PROSITE" id="PS51257">
    <property type="entry name" value="PROKAR_LIPOPROTEIN"/>
    <property type="match status" value="1"/>
</dbReference>
<gene>
    <name evidence="2" type="ORF">D7V93_03425</name>
</gene>
<dbReference type="EMBL" id="RAWB01000020">
    <property type="protein sequence ID" value="RKH67131.1"/>
    <property type="molecule type" value="Genomic_DNA"/>
</dbReference>
<dbReference type="InterPro" id="IPR023977">
    <property type="entry name" value="MbnP-like"/>
</dbReference>
<keyword evidence="3" id="KW-1185">Reference proteome</keyword>
<proteinExistence type="predicted"/>
<dbReference type="AlphaFoldDB" id="A0A3A8QHG9"/>
<evidence type="ECO:0000259" key="1">
    <source>
        <dbReference type="Pfam" id="PF20243"/>
    </source>
</evidence>
<dbReference type="Pfam" id="PF20243">
    <property type="entry name" value="MbnP"/>
    <property type="match status" value="1"/>
</dbReference>
<evidence type="ECO:0000313" key="2">
    <source>
        <dbReference type="EMBL" id="RKH67131.1"/>
    </source>
</evidence>
<name>A0A3A8QHG9_9BACT</name>
<evidence type="ECO:0000313" key="3">
    <source>
        <dbReference type="Proteomes" id="UP000272888"/>
    </source>
</evidence>
<reference evidence="3" key="1">
    <citation type="submission" date="2018-09" db="EMBL/GenBank/DDBJ databases">
        <authorList>
            <person name="Livingstone P.G."/>
            <person name="Whitworth D.E."/>
        </authorList>
    </citation>
    <scope>NUCLEOTIDE SEQUENCE [LARGE SCALE GENOMIC DNA]</scope>
    <source>
        <strain evidence="3">CA051B</strain>
    </source>
</reference>
<dbReference type="Proteomes" id="UP000272888">
    <property type="component" value="Unassembled WGS sequence"/>
</dbReference>
<feature type="domain" description="Copper-binding protein MbnP-like" evidence="1">
    <location>
        <begin position="33"/>
        <end position="255"/>
    </location>
</feature>